<evidence type="ECO:0000256" key="7">
    <source>
        <dbReference type="SAM" id="Phobius"/>
    </source>
</evidence>
<evidence type="ECO:0000256" key="1">
    <source>
        <dbReference type="ARBA" id="ARBA00004651"/>
    </source>
</evidence>
<keyword evidence="3" id="KW-1003">Cell membrane</keyword>
<evidence type="ECO:0000256" key="2">
    <source>
        <dbReference type="ARBA" id="ARBA00006448"/>
    </source>
</evidence>
<organism evidence="9 10">
    <name type="scientific">Cytobacillus oceanisediminis</name>
    <dbReference type="NCBI Taxonomy" id="665099"/>
    <lineage>
        <taxon>Bacteria</taxon>
        <taxon>Bacillati</taxon>
        <taxon>Bacillota</taxon>
        <taxon>Bacilli</taxon>
        <taxon>Bacillales</taxon>
        <taxon>Bacillaceae</taxon>
        <taxon>Cytobacillus</taxon>
    </lineage>
</organism>
<evidence type="ECO:0000313" key="10">
    <source>
        <dbReference type="Proteomes" id="UP000247150"/>
    </source>
</evidence>
<evidence type="ECO:0000256" key="3">
    <source>
        <dbReference type="ARBA" id="ARBA00022475"/>
    </source>
</evidence>
<evidence type="ECO:0000259" key="8">
    <source>
        <dbReference type="Pfam" id="PF04239"/>
    </source>
</evidence>
<reference evidence="9 10" key="1">
    <citation type="submission" date="2018-05" db="EMBL/GenBank/DDBJ databases">
        <title>Freshwater and sediment microbial communities from various areas in North America, analyzing microbe dynamics in response to fracking.</title>
        <authorList>
            <person name="Lamendella R."/>
        </authorList>
    </citation>
    <scope>NUCLEOTIDE SEQUENCE [LARGE SCALE GENOMIC DNA]</scope>
    <source>
        <strain evidence="9 10">15_TX</strain>
    </source>
</reference>
<feature type="transmembrane region" description="Helical" evidence="7">
    <location>
        <begin position="63"/>
        <end position="81"/>
    </location>
</feature>
<evidence type="ECO:0000256" key="5">
    <source>
        <dbReference type="ARBA" id="ARBA00022989"/>
    </source>
</evidence>
<dbReference type="AlphaFoldDB" id="A0A2V2ZGQ7"/>
<comment type="caution">
    <text evidence="9">The sequence shown here is derived from an EMBL/GenBank/DDBJ whole genome shotgun (WGS) entry which is preliminary data.</text>
</comment>
<feature type="transmembrane region" description="Helical" evidence="7">
    <location>
        <begin position="33"/>
        <end position="51"/>
    </location>
</feature>
<evidence type="ECO:0000313" key="9">
    <source>
        <dbReference type="EMBL" id="PWW19159.1"/>
    </source>
</evidence>
<feature type="domain" description="YetF C-terminal" evidence="8">
    <location>
        <begin position="82"/>
        <end position="213"/>
    </location>
</feature>
<dbReference type="OrthoDB" id="9778331at2"/>
<gene>
    <name evidence="9" type="ORF">DFO73_12249</name>
</gene>
<dbReference type="PANTHER" id="PTHR34582:SF7">
    <property type="entry name" value="UPF0702 TRANSMEMBRANE PROTEIN YDFS"/>
    <property type="match status" value="1"/>
</dbReference>
<dbReference type="Proteomes" id="UP000247150">
    <property type="component" value="Unassembled WGS sequence"/>
</dbReference>
<sequence length="288" mass="32806">MTEILATVVRSVFIILGLFIITKLLGKKQLSKLSFFEYIVGITVGDIAGTLSMDPELSLRDGITAFLIWAFVPLFISVISLKSKPFRDFVEGKPTTFIEKGKILEDNLRKEKFSADELLEQLRKKDVFRVADVEFASLDSNGELNIIPKKAKQPLTAGDLFDNLPESGVPHTVIMDGTIYNEALKNAGVSREWLSIELAKRQVEAEHVFFAQIDEQGQLKIDLYNDSLKMPEIKQDEHLLILMKKIHAELEWNSLIAKEPVLKTAYKEYSRRIDELLKKTKPYFSLEE</sequence>
<name>A0A2V2ZGQ7_9BACI</name>
<dbReference type="GO" id="GO:0005886">
    <property type="term" value="C:plasma membrane"/>
    <property type="evidence" value="ECO:0007669"/>
    <property type="project" value="UniProtKB-SubCell"/>
</dbReference>
<feature type="transmembrane region" description="Helical" evidence="7">
    <location>
        <begin position="6"/>
        <end position="26"/>
    </location>
</feature>
<keyword evidence="5 7" id="KW-1133">Transmembrane helix</keyword>
<keyword evidence="6 7" id="KW-0472">Membrane</keyword>
<proteinExistence type="inferred from homology"/>
<dbReference type="InterPro" id="IPR007353">
    <property type="entry name" value="DUF421"/>
</dbReference>
<evidence type="ECO:0000256" key="6">
    <source>
        <dbReference type="ARBA" id="ARBA00023136"/>
    </source>
</evidence>
<dbReference type="InterPro" id="IPR023090">
    <property type="entry name" value="UPF0702_alpha/beta_dom_sf"/>
</dbReference>
<dbReference type="Gene3D" id="3.30.240.20">
    <property type="entry name" value="bsu07140 like domains"/>
    <property type="match status" value="2"/>
</dbReference>
<dbReference type="Pfam" id="PF04239">
    <property type="entry name" value="DUF421"/>
    <property type="match status" value="1"/>
</dbReference>
<comment type="similarity">
    <text evidence="2">Belongs to the UPF0702 family.</text>
</comment>
<dbReference type="EMBL" id="QGTW01000022">
    <property type="protein sequence ID" value="PWW19159.1"/>
    <property type="molecule type" value="Genomic_DNA"/>
</dbReference>
<keyword evidence="4 7" id="KW-0812">Transmembrane</keyword>
<protein>
    <submittedName>
        <fullName evidence="9">Uncharacterized membrane protein YcaP (DUF421 family)</fullName>
    </submittedName>
</protein>
<dbReference type="PANTHER" id="PTHR34582">
    <property type="entry name" value="UPF0702 TRANSMEMBRANE PROTEIN YCAP"/>
    <property type="match status" value="1"/>
</dbReference>
<comment type="subcellular location">
    <subcellularLocation>
        <location evidence="1">Cell membrane</location>
        <topology evidence="1">Multi-pass membrane protein</topology>
    </subcellularLocation>
</comment>
<accession>A0A2V2ZGQ7</accession>
<dbReference type="RefSeq" id="WP_110067620.1">
    <property type="nucleotide sequence ID" value="NZ_QGTW01000022.1"/>
</dbReference>
<evidence type="ECO:0000256" key="4">
    <source>
        <dbReference type="ARBA" id="ARBA00022692"/>
    </source>
</evidence>